<dbReference type="GO" id="GO:0006508">
    <property type="term" value="P:proteolysis"/>
    <property type="evidence" value="ECO:0007669"/>
    <property type="project" value="UniProtKB-KW"/>
</dbReference>
<keyword evidence="8" id="KW-1185">Reference proteome</keyword>
<evidence type="ECO:0000256" key="5">
    <source>
        <dbReference type="SAM" id="Phobius"/>
    </source>
</evidence>
<gene>
    <name evidence="7" type="ORF">SAMN05192561_101447</name>
</gene>
<keyword evidence="4" id="KW-0720">Serine protease</keyword>
<evidence type="ECO:0000256" key="1">
    <source>
        <dbReference type="ARBA" id="ARBA00008683"/>
    </source>
</evidence>
<dbReference type="Gene3D" id="3.90.226.10">
    <property type="entry name" value="2-enoyl-CoA Hydratase, Chain A, domain 1"/>
    <property type="match status" value="1"/>
</dbReference>
<dbReference type="PANTHER" id="PTHR33209:SF2">
    <property type="entry name" value="CHROMOSOME UNDETERMINED SCAFFOLD_55, WHOLE GENOME SHOTGUN SEQUENCE"/>
    <property type="match status" value="1"/>
</dbReference>
<proteinExistence type="inferred from homology"/>
<evidence type="ECO:0000313" key="8">
    <source>
        <dbReference type="Proteomes" id="UP000199215"/>
    </source>
</evidence>
<dbReference type="EMBL" id="FNWU01000001">
    <property type="protein sequence ID" value="SEH39011.1"/>
    <property type="molecule type" value="Genomic_DNA"/>
</dbReference>
<dbReference type="InterPro" id="IPR002142">
    <property type="entry name" value="Peptidase_S49"/>
</dbReference>
<evidence type="ECO:0000256" key="2">
    <source>
        <dbReference type="ARBA" id="ARBA00022670"/>
    </source>
</evidence>
<organism evidence="7 8">
    <name type="scientific">Halopenitus malekzadehii</name>
    <dbReference type="NCBI Taxonomy" id="1267564"/>
    <lineage>
        <taxon>Archaea</taxon>
        <taxon>Methanobacteriati</taxon>
        <taxon>Methanobacteriota</taxon>
        <taxon>Stenosarchaea group</taxon>
        <taxon>Halobacteria</taxon>
        <taxon>Halobacteriales</taxon>
        <taxon>Haloferacaceae</taxon>
        <taxon>Halopenitus</taxon>
    </lineage>
</organism>
<keyword evidence="5" id="KW-0472">Membrane</keyword>
<accession>A0A1H6HTU9</accession>
<reference evidence="7 8" key="1">
    <citation type="submission" date="2016-10" db="EMBL/GenBank/DDBJ databases">
        <authorList>
            <person name="de Groot N.N."/>
        </authorList>
    </citation>
    <scope>NUCLEOTIDE SEQUENCE [LARGE SCALE GENOMIC DNA]</scope>
    <source>
        <strain evidence="7 8">IBRC-M10418</strain>
    </source>
</reference>
<protein>
    <submittedName>
        <fullName evidence="7">Protease-4</fullName>
    </submittedName>
</protein>
<keyword evidence="3" id="KW-0378">Hydrolase</keyword>
<dbReference type="Pfam" id="PF01343">
    <property type="entry name" value="Peptidase_S49"/>
    <property type="match status" value="1"/>
</dbReference>
<dbReference type="SUPFAM" id="SSF52096">
    <property type="entry name" value="ClpP/crotonase"/>
    <property type="match status" value="1"/>
</dbReference>
<dbReference type="CDD" id="cd07023">
    <property type="entry name" value="S49_Sppa_N_C"/>
    <property type="match status" value="1"/>
</dbReference>
<evidence type="ECO:0000256" key="3">
    <source>
        <dbReference type="ARBA" id="ARBA00022801"/>
    </source>
</evidence>
<evidence type="ECO:0000259" key="6">
    <source>
        <dbReference type="Pfam" id="PF01343"/>
    </source>
</evidence>
<comment type="similarity">
    <text evidence="1">Belongs to the peptidase S49 family.</text>
</comment>
<dbReference type="InterPro" id="IPR029045">
    <property type="entry name" value="ClpP/crotonase-like_dom_sf"/>
</dbReference>
<evidence type="ECO:0000313" key="7">
    <source>
        <dbReference type="EMBL" id="SEH39011.1"/>
    </source>
</evidence>
<dbReference type="InterPro" id="IPR004635">
    <property type="entry name" value="Pept_S49_SppA"/>
</dbReference>
<dbReference type="STRING" id="1267564.SAMN05192561_101447"/>
<dbReference type="Proteomes" id="UP000199215">
    <property type="component" value="Unassembled WGS sequence"/>
</dbReference>
<dbReference type="PANTHER" id="PTHR33209">
    <property type="entry name" value="PROTEASE 4"/>
    <property type="match status" value="1"/>
</dbReference>
<feature type="domain" description="Peptidase S49" evidence="6">
    <location>
        <begin position="162"/>
        <end position="300"/>
    </location>
</feature>
<name>A0A1H6HTU9_9EURY</name>
<dbReference type="InterPro" id="IPR047272">
    <property type="entry name" value="S49_SppA_C"/>
</dbReference>
<feature type="transmembrane region" description="Helical" evidence="5">
    <location>
        <begin position="26"/>
        <end position="47"/>
    </location>
</feature>
<keyword evidence="2 7" id="KW-0645">Protease</keyword>
<keyword evidence="5" id="KW-0812">Transmembrane</keyword>
<evidence type="ECO:0000256" key="4">
    <source>
        <dbReference type="ARBA" id="ARBA00022825"/>
    </source>
</evidence>
<dbReference type="NCBIfam" id="TIGR00706">
    <property type="entry name" value="SppA_dom"/>
    <property type="match status" value="1"/>
</dbReference>
<keyword evidence="5" id="KW-1133">Transmembrane helix</keyword>
<sequence>MPSGGFTSLRIDLIDMNIRNETLRGGLGLLAAVLAAAVGVTVGWIVFLEIPTTGPELVGVLLTIGLAGVAGRFGAAVVANALADYDVAEVAVEGPITRDGGRPSPIAASTGATADEIVETIDRADDDPSVDALLVTLNTPGGEVLPSDDIRRAVDRFDGVTIAHASDVCASGGYWIAAGCEEVWAHEASLVGSIGVRGSRPNASELADKLGIRYEEFAAGRFKEAGNPLSEIDDADREYLQGIVDDLYAQFVATVSEGRDLDPKDVRETEARVFLGPDAVDRGLVDDLGTSEDVESRLTERLGREQPVEIREFEPQRGLTDRLGVGVRAVAYAFGSGIAGVLAADDTAEVDLRTR</sequence>
<dbReference type="GO" id="GO:0008236">
    <property type="term" value="F:serine-type peptidase activity"/>
    <property type="evidence" value="ECO:0007669"/>
    <property type="project" value="UniProtKB-KW"/>
</dbReference>
<dbReference type="AlphaFoldDB" id="A0A1H6HTU9"/>